<proteinExistence type="predicted"/>
<name>A0AAV7KP06_PLEWA</name>
<evidence type="ECO:0000313" key="1">
    <source>
        <dbReference type="EMBL" id="KAJ1081046.1"/>
    </source>
</evidence>
<sequence length="113" mass="11366">MASSWSAILSSFPSGIYDGALLLLEIENRGYIDNPLNCDLIADAAGDSLLETAIVDIKADEGGGDADTLGTLTDCACLDADVSTCSTEAGTVSTEAIGSTGKEEGTCCGEPGP</sequence>
<evidence type="ECO:0000313" key="2">
    <source>
        <dbReference type="Proteomes" id="UP001066276"/>
    </source>
</evidence>
<organism evidence="1 2">
    <name type="scientific">Pleurodeles waltl</name>
    <name type="common">Iberian ribbed newt</name>
    <dbReference type="NCBI Taxonomy" id="8319"/>
    <lineage>
        <taxon>Eukaryota</taxon>
        <taxon>Metazoa</taxon>
        <taxon>Chordata</taxon>
        <taxon>Craniata</taxon>
        <taxon>Vertebrata</taxon>
        <taxon>Euteleostomi</taxon>
        <taxon>Amphibia</taxon>
        <taxon>Batrachia</taxon>
        <taxon>Caudata</taxon>
        <taxon>Salamandroidea</taxon>
        <taxon>Salamandridae</taxon>
        <taxon>Pleurodelinae</taxon>
        <taxon>Pleurodeles</taxon>
    </lineage>
</organism>
<accession>A0AAV7KP06</accession>
<dbReference type="EMBL" id="JANPWB010000016">
    <property type="protein sequence ID" value="KAJ1081046.1"/>
    <property type="molecule type" value="Genomic_DNA"/>
</dbReference>
<dbReference type="AlphaFoldDB" id="A0AAV7KP06"/>
<comment type="caution">
    <text evidence="1">The sequence shown here is derived from an EMBL/GenBank/DDBJ whole genome shotgun (WGS) entry which is preliminary data.</text>
</comment>
<dbReference type="Proteomes" id="UP001066276">
    <property type="component" value="Chromosome 12"/>
</dbReference>
<gene>
    <name evidence="1" type="ORF">NDU88_001230</name>
</gene>
<reference evidence="1" key="1">
    <citation type="journal article" date="2022" name="bioRxiv">
        <title>Sequencing and chromosome-scale assembly of the giantPleurodeles waltlgenome.</title>
        <authorList>
            <person name="Brown T."/>
            <person name="Elewa A."/>
            <person name="Iarovenko S."/>
            <person name="Subramanian E."/>
            <person name="Araus A.J."/>
            <person name="Petzold A."/>
            <person name="Susuki M."/>
            <person name="Suzuki K.-i.T."/>
            <person name="Hayashi T."/>
            <person name="Toyoda A."/>
            <person name="Oliveira C."/>
            <person name="Osipova E."/>
            <person name="Leigh N.D."/>
            <person name="Simon A."/>
            <person name="Yun M.H."/>
        </authorList>
    </citation>
    <scope>NUCLEOTIDE SEQUENCE</scope>
    <source>
        <strain evidence="1">20211129_DDA</strain>
        <tissue evidence="1">Liver</tissue>
    </source>
</reference>
<protein>
    <submittedName>
        <fullName evidence="1">Uncharacterized protein</fullName>
    </submittedName>
</protein>
<keyword evidence="2" id="KW-1185">Reference proteome</keyword>